<dbReference type="SUPFAM" id="SSF56104">
    <property type="entry name" value="SAICAR synthase-like"/>
    <property type="match status" value="1"/>
</dbReference>
<sequence>MAPVANAGSIPSQHLNRSTSSSKQSDKTAHDVVSPPSPPRKAEDRDRVGSTLPTRPGPVQQKRSKTAPDVARYSAAAIETARTSHDVGQPHLDERDSIFSTHYTSGEAPSSSFNAAVKTERIPEPDLETDQNFDMEVASLQPQLMKTDHSHRNDTPLRALAQEYPRMVVKRPTARNGIPLQYQRRSLYDLKDLNTTLARQEQQYKDNGEASQGESQGSSTPETLRTPRQGLVDDGDVQGSAEREQYRSWRTGQAKLEGLTIAQSQRQQSRLDAKVERVIDAQLPKPDPLAANVRSRKSSHYLGLFKPEGTSVRRQSDKDRMGRNEDDEKQASTPTGTKHRSGQILETVTEDTATADVDAVDANTAKCATDRLPRELLEDIRNHHHLEPGTAKAIAISNTDHHDTLHARLTTKSSKPGDDDSDEEHISSATYFPHQGVVLGDSPNHELQMDRNVTVPSKQLDDSSRQSRTDDVQIALRSDDASDCLKGDFALRRRSTGASATDKPDVMHDVSLSGDESETGHSTAGHESELSDTEQTTPTATPTVKSEFAKIRREHKRRSSDTQAPPPLGAVELKPYRHQVGGHTTMYRFSRRAVCKQLNSKENMFYETVERHHPELLGFMPRYIGVLNVTYRKEKQKRKPSISGGAADGEAKPSAEQLGAPEPEQRVVSHSQKQSNSIPRVIFENNRHLIPANLFPSIPRSVTPDPAKTPYASPDEPNGHTAQRNSETGTARPTLKQTSSWGYTTVNRKLQEQVLRDVFSPPTIHRTSRHDRTSTSRAIRKLPVPGREERKPIARHGSLNVAALHDELLNSDDTRRQAMKNIQRRNRDETDRATTDGLESLLRQSAATLSRSVEHSEADKPAKPANVPVKHHRRRHSGGGLVRKPTDVDGARGDLEFHDDETYGADGEGDVFTMDDPNPDHPKAYKSDKIDSNAAVSPVRPDGVTATAVSTVDPSTPRLGPAIELAGDLEPRNPEASLVQHDERVEHFLLLEDLTAGMQKPCVLDLKMGTRQYGVEANEKKQASQRRKCKTTTSRELGVRLCGMQVYNVRQQNYLFEDKYFGRDLKAGSEFRGALRRFFFDGIGHASALKHIPTILDKIDNLQRIIRNLPRYRLYASSLLMIYDRGDADENGKPRPVTNTPDKPDDSTPKDAPYLDIKLKIVDFANCVTAEDMDSILASKPCPPFHAGEVDRGYLRGLRTLRMYLKRIWEELYSEKHVVERGEGEGMAIEGRGITGGMIESGRAWSENVLEDAGEVSV</sequence>
<feature type="compositionally biased region" description="Low complexity" evidence="5">
    <location>
        <begin position="209"/>
        <end position="219"/>
    </location>
</feature>
<organism evidence="6 7">
    <name type="scientific">Cryoendolithus antarcticus</name>
    <dbReference type="NCBI Taxonomy" id="1507870"/>
    <lineage>
        <taxon>Eukaryota</taxon>
        <taxon>Fungi</taxon>
        <taxon>Dikarya</taxon>
        <taxon>Ascomycota</taxon>
        <taxon>Pezizomycotina</taxon>
        <taxon>Dothideomycetes</taxon>
        <taxon>Dothideomycetidae</taxon>
        <taxon>Cladosporiales</taxon>
        <taxon>Cladosporiaceae</taxon>
        <taxon>Cryoendolithus</taxon>
    </lineage>
</organism>
<evidence type="ECO:0000256" key="4">
    <source>
        <dbReference type="RuleBase" id="RU363090"/>
    </source>
</evidence>
<evidence type="ECO:0000256" key="1">
    <source>
        <dbReference type="ARBA" id="ARBA00007374"/>
    </source>
</evidence>
<dbReference type="GO" id="GO:0005737">
    <property type="term" value="C:cytoplasm"/>
    <property type="evidence" value="ECO:0007669"/>
    <property type="project" value="TreeGrafter"/>
</dbReference>
<dbReference type="STRING" id="1507870.A0A1V8SDX2"/>
<dbReference type="GO" id="GO:0005634">
    <property type="term" value="C:nucleus"/>
    <property type="evidence" value="ECO:0007669"/>
    <property type="project" value="TreeGrafter"/>
</dbReference>
<feature type="region of interest" description="Disordered" evidence="5">
    <location>
        <begin position="633"/>
        <end position="680"/>
    </location>
</feature>
<dbReference type="Gene3D" id="3.30.470.160">
    <property type="entry name" value="Inositol polyphosphate kinase"/>
    <property type="match status" value="1"/>
</dbReference>
<dbReference type="OrthoDB" id="2573163at2759"/>
<feature type="compositionally biased region" description="Polar residues" evidence="5">
    <location>
        <begin position="9"/>
        <end position="23"/>
    </location>
</feature>
<dbReference type="InterPro" id="IPR038286">
    <property type="entry name" value="IPK_sf"/>
</dbReference>
<keyword evidence="2 4" id="KW-0808">Transferase</keyword>
<dbReference type="Proteomes" id="UP000192596">
    <property type="component" value="Unassembled WGS sequence"/>
</dbReference>
<dbReference type="GO" id="GO:0008440">
    <property type="term" value="F:inositol-1,4,5-trisphosphate 3-kinase activity"/>
    <property type="evidence" value="ECO:0007669"/>
    <property type="project" value="TreeGrafter"/>
</dbReference>
<dbReference type="FunCoup" id="A0A1V8SDX2">
    <property type="interactions" value="354"/>
</dbReference>
<evidence type="ECO:0000256" key="3">
    <source>
        <dbReference type="ARBA" id="ARBA00022777"/>
    </source>
</evidence>
<feature type="region of interest" description="Disordered" evidence="5">
    <location>
        <begin position="846"/>
        <end position="927"/>
    </location>
</feature>
<dbReference type="PANTHER" id="PTHR12400">
    <property type="entry name" value="INOSITOL POLYPHOSPHATE KINASE"/>
    <property type="match status" value="1"/>
</dbReference>
<dbReference type="InterPro" id="IPR005522">
    <property type="entry name" value="IPK"/>
</dbReference>
<feature type="compositionally biased region" description="Low complexity" evidence="5">
    <location>
        <begin position="533"/>
        <end position="543"/>
    </location>
</feature>
<dbReference type="GO" id="GO:0032958">
    <property type="term" value="P:inositol phosphate biosynthetic process"/>
    <property type="evidence" value="ECO:0007669"/>
    <property type="project" value="InterPro"/>
</dbReference>
<feature type="compositionally biased region" description="Polar residues" evidence="5">
    <location>
        <begin position="668"/>
        <end position="678"/>
    </location>
</feature>
<feature type="region of interest" description="Disordered" evidence="5">
    <location>
        <begin position="1"/>
        <end position="71"/>
    </location>
</feature>
<gene>
    <name evidence="6" type="ORF">B0A48_16426</name>
</gene>
<feature type="region of interest" description="Disordered" evidence="5">
    <location>
        <begin position="494"/>
        <end position="575"/>
    </location>
</feature>
<dbReference type="Pfam" id="PF03770">
    <property type="entry name" value="IPK"/>
    <property type="match status" value="1"/>
</dbReference>
<name>A0A1V8SDX2_9PEZI</name>
<feature type="region of interest" description="Disordered" evidence="5">
    <location>
        <begin position="695"/>
        <end position="740"/>
    </location>
</feature>
<dbReference type="EMBL" id="NAJO01000055">
    <property type="protein sequence ID" value="OQN97362.1"/>
    <property type="molecule type" value="Genomic_DNA"/>
</dbReference>
<accession>A0A1V8SDX2</accession>
<feature type="compositionally biased region" description="Basic and acidic residues" evidence="5">
    <location>
        <begin position="918"/>
        <end position="927"/>
    </location>
</feature>
<dbReference type="GO" id="GO:0046854">
    <property type="term" value="P:phosphatidylinositol phosphate biosynthetic process"/>
    <property type="evidence" value="ECO:0007669"/>
    <property type="project" value="TreeGrafter"/>
</dbReference>
<evidence type="ECO:0000256" key="2">
    <source>
        <dbReference type="ARBA" id="ARBA00022679"/>
    </source>
</evidence>
<evidence type="ECO:0000313" key="6">
    <source>
        <dbReference type="EMBL" id="OQN97362.1"/>
    </source>
</evidence>
<feature type="region of interest" description="Disordered" evidence="5">
    <location>
        <begin position="305"/>
        <end position="344"/>
    </location>
</feature>
<dbReference type="InParanoid" id="A0A1V8SDX2"/>
<evidence type="ECO:0000313" key="7">
    <source>
        <dbReference type="Proteomes" id="UP000192596"/>
    </source>
</evidence>
<reference evidence="7" key="1">
    <citation type="submission" date="2017-03" db="EMBL/GenBank/DDBJ databases">
        <title>Genomes of endolithic fungi from Antarctica.</title>
        <authorList>
            <person name="Coleine C."/>
            <person name="Masonjones S."/>
            <person name="Stajich J.E."/>
        </authorList>
    </citation>
    <scope>NUCLEOTIDE SEQUENCE [LARGE SCALE GENOMIC DNA]</scope>
    <source>
        <strain evidence="7">CCFEE 5527</strain>
    </source>
</reference>
<protein>
    <recommendedName>
        <fullName evidence="4">Kinase</fullName>
        <ecNumber evidence="4">2.7.-.-</ecNumber>
    </recommendedName>
</protein>
<comment type="caution">
    <text evidence="6">The sequence shown here is derived from an EMBL/GenBank/DDBJ whole genome shotgun (WGS) entry which is preliminary data.</text>
</comment>
<feature type="compositionally biased region" description="Acidic residues" evidence="5">
    <location>
        <begin position="897"/>
        <end position="909"/>
    </location>
</feature>
<evidence type="ECO:0000256" key="5">
    <source>
        <dbReference type="SAM" id="MobiDB-lite"/>
    </source>
</evidence>
<comment type="similarity">
    <text evidence="1 4">Belongs to the inositol phosphokinase (IPK) family.</text>
</comment>
<dbReference type="PANTHER" id="PTHR12400:SF21">
    <property type="entry name" value="KINASE"/>
    <property type="match status" value="1"/>
</dbReference>
<dbReference type="GO" id="GO:0000824">
    <property type="term" value="F:inositol-1,4,5,6-tetrakisphosphate 3-kinase activity"/>
    <property type="evidence" value="ECO:0007669"/>
    <property type="project" value="TreeGrafter"/>
</dbReference>
<dbReference type="EC" id="2.7.-.-" evidence="4"/>
<keyword evidence="3 4" id="KW-0418">Kinase</keyword>
<feature type="compositionally biased region" description="Basic and acidic residues" evidence="5">
    <location>
        <begin position="884"/>
        <end position="896"/>
    </location>
</feature>
<feature type="region of interest" description="Disordered" evidence="5">
    <location>
        <begin position="1130"/>
        <end position="1151"/>
    </location>
</feature>
<proteinExistence type="inferred from homology"/>
<feature type="compositionally biased region" description="Polar residues" evidence="5">
    <location>
        <begin position="720"/>
        <end position="740"/>
    </location>
</feature>
<feature type="region of interest" description="Disordered" evidence="5">
    <location>
        <begin position="203"/>
        <end position="249"/>
    </location>
</feature>
<keyword evidence="7" id="KW-1185">Reference proteome</keyword>
<dbReference type="AlphaFoldDB" id="A0A1V8SDX2"/>
<feature type="compositionally biased region" description="Basic and acidic residues" evidence="5">
    <location>
        <begin position="314"/>
        <end position="330"/>
    </location>
</feature>
<feature type="compositionally biased region" description="Basic and acidic residues" evidence="5">
    <location>
        <begin position="852"/>
        <end position="862"/>
    </location>
</feature>